<accession>A0A6G0WAH0</accession>
<feature type="domain" description="PiggyBac transposable element-derived protein" evidence="1">
    <location>
        <begin position="181"/>
        <end position="523"/>
    </location>
</feature>
<proteinExistence type="predicted"/>
<dbReference type="Proteomes" id="UP000478052">
    <property type="component" value="Unassembled WGS sequence"/>
</dbReference>
<gene>
    <name evidence="2" type="ORF">FWK35_00027775</name>
</gene>
<dbReference type="Pfam" id="PF13843">
    <property type="entry name" value="DDE_Tnp_1_7"/>
    <property type="match status" value="1"/>
</dbReference>
<evidence type="ECO:0000313" key="3">
    <source>
        <dbReference type="Proteomes" id="UP000478052"/>
    </source>
</evidence>
<evidence type="ECO:0000259" key="1">
    <source>
        <dbReference type="Pfam" id="PF13843"/>
    </source>
</evidence>
<name>A0A6G0WAH0_APHCR</name>
<organism evidence="2 3">
    <name type="scientific">Aphis craccivora</name>
    <name type="common">Cowpea aphid</name>
    <dbReference type="NCBI Taxonomy" id="307492"/>
    <lineage>
        <taxon>Eukaryota</taxon>
        <taxon>Metazoa</taxon>
        <taxon>Ecdysozoa</taxon>
        <taxon>Arthropoda</taxon>
        <taxon>Hexapoda</taxon>
        <taxon>Insecta</taxon>
        <taxon>Pterygota</taxon>
        <taxon>Neoptera</taxon>
        <taxon>Paraneoptera</taxon>
        <taxon>Hemiptera</taxon>
        <taxon>Sternorrhyncha</taxon>
        <taxon>Aphidomorpha</taxon>
        <taxon>Aphidoidea</taxon>
        <taxon>Aphididae</taxon>
        <taxon>Aphidini</taxon>
        <taxon>Aphis</taxon>
        <taxon>Aphis</taxon>
    </lineage>
</organism>
<dbReference type="AlphaFoldDB" id="A0A6G0WAH0"/>
<dbReference type="PANTHER" id="PTHR47272">
    <property type="entry name" value="DDE_TNP_1_7 DOMAIN-CONTAINING PROTEIN"/>
    <property type="match status" value="1"/>
</dbReference>
<protein>
    <submittedName>
        <fullName evidence="2">PiggyBac transposable element-derived protein 3-like</fullName>
    </submittedName>
</protein>
<dbReference type="EMBL" id="VUJU01008906">
    <property type="protein sequence ID" value="KAF0724243.1"/>
    <property type="molecule type" value="Genomic_DNA"/>
</dbReference>
<sequence length="622" mass="71080">MNKLSDKEITYLINQDIPTDSEDGLDSDGDSFSNDLYWNNACKNVLEENDSDELTKLLQQFDEFDTPIDSSVIFNDPPDYDSNVTIDTVIPTTIDPPSICVQSPSSSVTDINIFNSNFLTRTNRNQNQPQPPQSLINSNKKLNKKPIVVKNVKWSSGNLTNIACNFQGNTNLSEEILELETPLQIFKYFFTNDLIDHICSESLKYNVLNDISNPTQITPEDLQKFIGVLTLMSLVNITNVRHYWCPTLGNNLVQETMTVNKFEKIRQTIHFNDNNLNSMGPNRDKLFKIRPVIETLRNRFLTVPLEENLSVDEQLCSTKARSALKVYLPNKPHKWGYKLCVLCGVSGFAYNFEVCSGQENQECFRLKKEPDLGASSNIVVHFFDNYYTLLPLLVYLKRQGIYSLGKEKQTKKCPTSKGTIGSCVTKVRGTDITAVVWKDTKVVNLLSTFVGADPVMKVKRFDNKFKKHVEVDCPAIIKTYNKHMGGVDLLDGLLGRHKIKTRSRKWYIRLFYHMLDVTIVNSWLLHRKIQEGKGENKTLTLVQFRKQLAISLCKVGQVTTPKRGRPSKEIENNIEKKRKLGRKKGEVAPTKDIRLDGIQHWPIDRTTKTRCKMPGCDSYTWI</sequence>
<keyword evidence="3" id="KW-1185">Reference proteome</keyword>
<feature type="non-terminal residue" evidence="2">
    <location>
        <position position="622"/>
    </location>
</feature>
<comment type="caution">
    <text evidence="2">The sequence shown here is derived from an EMBL/GenBank/DDBJ whole genome shotgun (WGS) entry which is preliminary data.</text>
</comment>
<evidence type="ECO:0000313" key="2">
    <source>
        <dbReference type="EMBL" id="KAF0724243.1"/>
    </source>
</evidence>
<dbReference type="InterPro" id="IPR029526">
    <property type="entry name" value="PGBD"/>
</dbReference>
<reference evidence="2 3" key="1">
    <citation type="submission" date="2019-08" db="EMBL/GenBank/DDBJ databases">
        <title>Whole genome of Aphis craccivora.</title>
        <authorList>
            <person name="Voronova N.V."/>
            <person name="Shulinski R.S."/>
            <person name="Bandarenka Y.V."/>
            <person name="Zhorov D.G."/>
            <person name="Warner D."/>
        </authorList>
    </citation>
    <scope>NUCLEOTIDE SEQUENCE [LARGE SCALE GENOMIC DNA]</scope>
    <source>
        <strain evidence="2">180601</strain>
        <tissue evidence="2">Whole Body</tissue>
    </source>
</reference>
<dbReference type="OrthoDB" id="6599603at2759"/>